<dbReference type="EMBL" id="PVZC01000001">
    <property type="protein sequence ID" value="PRY02297.1"/>
    <property type="molecule type" value="Genomic_DNA"/>
</dbReference>
<organism evidence="3 4">
    <name type="scientific">Allonocardiopsis opalescens</name>
    <dbReference type="NCBI Taxonomy" id="1144618"/>
    <lineage>
        <taxon>Bacteria</taxon>
        <taxon>Bacillati</taxon>
        <taxon>Actinomycetota</taxon>
        <taxon>Actinomycetes</taxon>
        <taxon>Streptosporangiales</taxon>
        <taxon>Allonocardiopsis</taxon>
    </lineage>
</organism>
<dbReference type="SUPFAM" id="SSF56601">
    <property type="entry name" value="beta-lactamase/transpeptidase-like"/>
    <property type="match status" value="1"/>
</dbReference>
<dbReference type="Proteomes" id="UP000237846">
    <property type="component" value="Unassembled WGS sequence"/>
</dbReference>
<feature type="domain" description="Beta-lactamase-related" evidence="2">
    <location>
        <begin position="60"/>
        <end position="343"/>
    </location>
</feature>
<comment type="caution">
    <text evidence="3">The sequence shown here is derived from an EMBL/GenBank/DDBJ whole genome shotgun (WGS) entry which is preliminary data.</text>
</comment>
<proteinExistence type="predicted"/>
<dbReference type="GO" id="GO:0004180">
    <property type="term" value="F:carboxypeptidase activity"/>
    <property type="evidence" value="ECO:0007669"/>
    <property type="project" value="UniProtKB-KW"/>
</dbReference>
<protein>
    <submittedName>
        <fullName evidence="3">D-alanyl-D-alanine carboxypeptidase</fullName>
    </submittedName>
</protein>
<dbReference type="Pfam" id="PF00144">
    <property type="entry name" value="Beta-lactamase"/>
    <property type="match status" value="1"/>
</dbReference>
<dbReference type="PANTHER" id="PTHR46825">
    <property type="entry name" value="D-ALANYL-D-ALANINE-CARBOXYPEPTIDASE/ENDOPEPTIDASE AMPH"/>
    <property type="match status" value="1"/>
</dbReference>
<keyword evidence="1" id="KW-1133">Transmembrane helix</keyword>
<dbReference type="InterPro" id="IPR050491">
    <property type="entry name" value="AmpC-like"/>
</dbReference>
<reference evidence="3 4" key="1">
    <citation type="submission" date="2018-03" db="EMBL/GenBank/DDBJ databases">
        <title>Genomic Encyclopedia of Archaeal and Bacterial Type Strains, Phase II (KMG-II): from individual species to whole genera.</title>
        <authorList>
            <person name="Goeker M."/>
        </authorList>
    </citation>
    <scope>NUCLEOTIDE SEQUENCE [LARGE SCALE GENOMIC DNA]</scope>
    <source>
        <strain evidence="3 4">DSM 45601</strain>
    </source>
</reference>
<dbReference type="InterPro" id="IPR001466">
    <property type="entry name" value="Beta-lactam-related"/>
</dbReference>
<evidence type="ECO:0000313" key="3">
    <source>
        <dbReference type="EMBL" id="PRY02297.1"/>
    </source>
</evidence>
<gene>
    <name evidence="3" type="ORF">CLV72_101899</name>
</gene>
<keyword evidence="3" id="KW-0378">Hydrolase</keyword>
<accession>A0A2T0QED8</accession>
<sequence length="381" mass="40722">MQPTTGSRDDRPVRRRRGRTAARVCAGVVTLILAGAVAVPATAADPRPAGHGVGAVLQRLVDAEQATAALVRTRDGRHRDAAAFGTADLETGRPARAHGHFRVGSVTKTFVATVVLQLADEGRLGLDDPIERHLPGVVPGGEDISVRQLLNHTSGLYNYTEAMDATYDNMLRPYTPQELLGFAFEHDPYFPPGEGWHYSNTNYAVAGLLIEELTGTPYGEQVERRILRPLGLRHTSVPGDDMTLPRPHARGYEPAPDGGGLRDVTELHPSGAWAAGEMVSTTADLERFLDALMEGRLTSDESLAEMRETVATGVPGNAYGLGVASSDLSCGGEVWGHSGGIFGFVTDASRADDGRQLTLSVNPLPGLEPSTVTELYDAFYC</sequence>
<name>A0A2T0QED8_9ACTN</name>
<keyword evidence="4" id="KW-1185">Reference proteome</keyword>
<evidence type="ECO:0000256" key="1">
    <source>
        <dbReference type="SAM" id="Phobius"/>
    </source>
</evidence>
<feature type="transmembrane region" description="Helical" evidence="1">
    <location>
        <begin position="21"/>
        <end position="41"/>
    </location>
</feature>
<dbReference type="PANTHER" id="PTHR46825:SF7">
    <property type="entry name" value="D-ALANYL-D-ALANINE CARBOXYPEPTIDASE"/>
    <property type="match status" value="1"/>
</dbReference>
<dbReference type="InterPro" id="IPR012338">
    <property type="entry name" value="Beta-lactam/transpept-like"/>
</dbReference>
<dbReference type="Gene3D" id="3.40.710.10">
    <property type="entry name" value="DD-peptidase/beta-lactamase superfamily"/>
    <property type="match status" value="1"/>
</dbReference>
<keyword evidence="3" id="KW-0645">Protease</keyword>
<keyword evidence="1" id="KW-0472">Membrane</keyword>
<keyword evidence="1" id="KW-0812">Transmembrane</keyword>
<keyword evidence="3" id="KW-0121">Carboxypeptidase</keyword>
<dbReference type="OrthoDB" id="3499702at2"/>
<evidence type="ECO:0000313" key="4">
    <source>
        <dbReference type="Proteomes" id="UP000237846"/>
    </source>
</evidence>
<dbReference type="AlphaFoldDB" id="A0A2T0QED8"/>
<evidence type="ECO:0000259" key="2">
    <source>
        <dbReference type="Pfam" id="PF00144"/>
    </source>
</evidence>